<comment type="PTM">
    <text evidence="7">Binds 1 heme group per subunit.</text>
</comment>
<dbReference type="InterPro" id="IPR002321">
    <property type="entry name" value="Cyt_c_II"/>
</dbReference>
<dbReference type="PROSITE" id="PS51009">
    <property type="entry name" value="CYTCII"/>
    <property type="match status" value="1"/>
</dbReference>
<feature type="binding site" description="covalent" evidence="7">
    <location>
        <position position="139"/>
    </location>
    <ligand>
        <name>heme c</name>
        <dbReference type="ChEBI" id="CHEBI:61717"/>
    </ligand>
</feature>
<evidence type="ECO:0000256" key="6">
    <source>
        <dbReference type="PIRSR" id="PIRSR000027-1"/>
    </source>
</evidence>
<dbReference type="GO" id="GO:0022900">
    <property type="term" value="P:electron transport chain"/>
    <property type="evidence" value="ECO:0007669"/>
    <property type="project" value="InterPro"/>
</dbReference>
<feature type="binding site" description="covalent" evidence="7">
    <location>
        <position position="142"/>
    </location>
    <ligand>
        <name>heme c</name>
        <dbReference type="ChEBI" id="CHEBI:61717"/>
    </ligand>
</feature>
<dbReference type="Gene3D" id="1.20.120.10">
    <property type="entry name" value="Cytochrome c/b562"/>
    <property type="match status" value="1"/>
</dbReference>
<evidence type="ECO:0000256" key="3">
    <source>
        <dbReference type="ARBA" id="ARBA00022723"/>
    </source>
</evidence>
<dbReference type="Pfam" id="PF01322">
    <property type="entry name" value="Cytochrom_C_2"/>
    <property type="match status" value="1"/>
</dbReference>
<evidence type="ECO:0000256" key="2">
    <source>
        <dbReference type="ARBA" id="ARBA00022617"/>
    </source>
</evidence>
<dbReference type="GO" id="GO:0042597">
    <property type="term" value="C:periplasmic space"/>
    <property type="evidence" value="ECO:0007669"/>
    <property type="project" value="InterPro"/>
</dbReference>
<evidence type="ECO:0000256" key="5">
    <source>
        <dbReference type="ARBA" id="ARBA00023004"/>
    </source>
</evidence>
<accession>A0A840AIX2</accession>
<dbReference type="AlphaFoldDB" id="A0A840AIX2"/>
<proteinExistence type="predicted"/>
<dbReference type="EMBL" id="JACIDJ010000008">
    <property type="protein sequence ID" value="MBB3900084.1"/>
    <property type="molecule type" value="Genomic_DNA"/>
</dbReference>
<evidence type="ECO:0000256" key="8">
    <source>
        <dbReference type="SAM" id="SignalP"/>
    </source>
</evidence>
<dbReference type="InterPro" id="IPR012127">
    <property type="entry name" value="Cyt_c_prime"/>
</dbReference>
<name>A0A840AIX2_9PROT</name>
<keyword evidence="3 6" id="KW-0479">Metal-binding</keyword>
<feature type="chain" id="PRO_5032496039" evidence="8">
    <location>
        <begin position="21"/>
        <end position="149"/>
    </location>
</feature>
<protein>
    <submittedName>
        <fullName evidence="9">Cytochrome c556</fullName>
    </submittedName>
</protein>
<keyword evidence="4" id="KW-0249">Electron transport</keyword>
<keyword evidence="8" id="KW-0732">Signal</keyword>
<evidence type="ECO:0000256" key="7">
    <source>
        <dbReference type="PIRSR" id="PIRSR000027-2"/>
    </source>
</evidence>
<keyword evidence="10" id="KW-1185">Reference proteome</keyword>
<dbReference type="InterPro" id="IPR015984">
    <property type="entry name" value="Cyt_c_prime_subgr"/>
</dbReference>
<dbReference type="GO" id="GO:0020037">
    <property type="term" value="F:heme binding"/>
    <property type="evidence" value="ECO:0007669"/>
    <property type="project" value="InterPro"/>
</dbReference>
<keyword evidence="2 7" id="KW-0349">Heme</keyword>
<dbReference type="GO" id="GO:0005506">
    <property type="term" value="F:iron ion binding"/>
    <property type="evidence" value="ECO:0007669"/>
    <property type="project" value="InterPro"/>
</dbReference>
<evidence type="ECO:0000313" key="10">
    <source>
        <dbReference type="Proteomes" id="UP000553193"/>
    </source>
</evidence>
<feature type="binding site" description="axial binding residue" evidence="6">
    <location>
        <position position="143"/>
    </location>
    <ligand>
        <name>heme c</name>
        <dbReference type="ChEBI" id="CHEBI:61717"/>
    </ligand>
    <ligandPart>
        <name>Fe</name>
        <dbReference type="ChEBI" id="CHEBI:18248"/>
    </ligandPart>
</feature>
<keyword evidence="1" id="KW-0813">Transport</keyword>
<dbReference type="SUPFAM" id="SSF47175">
    <property type="entry name" value="Cytochromes"/>
    <property type="match status" value="1"/>
</dbReference>
<dbReference type="InterPro" id="IPR010980">
    <property type="entry name" value="Cyt_c/b562"/>
</dbReference>
<comment type="caution">
    <text evidence="9">The sequence shown here is derived from an EMBL/GenBank/DDBJ whole genome shotgun (WGS) entry which is preliminary data.</text>
</comment>
<organism evidence="9 10">
    <name type="scientific">Roseococcus suduntuyensis</name>
    <dbReference type="NCBI Taxonomy" id="455361"/>
    <lineage>
        <taxon>Bacteria</taxon>
        <taxon>Pseudomonadati</taxon>
        <taxon>Pseudomonadota</taxon>
        <taxon>Alphaproteobacteria</taxon>
        <taxon>Acetobacterales</taxon>
        <taxon>Roseomonadaceae</taxon>
        <taxon>Roseococcus</taxon>
    </lineage>
</organism>
<evidence type="ECO:0000256" key="1">
    <source>
        <dbReference type="ARBA" id="ARBA00022448"/>
    </source>
</evidence>
<gene>
    <name evidence="9" type="ORF">GGQ83_003554</name>
</gene>
<evidence type="ECO:0000256" key="4">
    <source>
        <dbReference type="ARBA" id="ARBA00022982"/>
    </source>
</evidence>
<dbReference type="RefSeq" id="WP_184386319.1">
    <property type="nucleotide sequence ID" value="NZ_JACIDJ010000008.1"/>
</dbReference>
<evidence type="ECO:0000313" key="9">
    <source>
        <dbReference type="EMBL" id="MBB3900084.1"/>
    </source>
</evidence>
<dbReference type="PIRSF" id="PIRSF000027">
    <property type="entry name" value="Cytc_c_prime"/>
    <property type="match status" value="1"/>
</dbReference>
<reference evidence="9 10" key="1">
    <citation type="submission" date="2020-08" db="EMBL/GenBank/DDBJ databases">
        <title>Genomic Encyclopedia of Type Strains, Phase IV (KMG-IV): sequencing the most valuable type-strain genomes for metagenomic binning, comparative biology and taxonomic classification.</title>
        <authorList>
            <person name="Goeker M."/>
        </authorList>
    </citation>
    <scope>NUCLEOTIDE SEQUENCE [LARGE SCALE GENOMIC DNA]</scope>
    <source>
        <strain evidence="9 10">DSM 19979</strain>
    </source>
</reference>
<feature type="signal peptide" evidence="8">
    <location>
        <begin position="1"/>
        <end position="20"/>
    </location>
</feature>
<dbReference type="PRINTS" id="PR00608">
    <property type="entry name" value="CYTCHROMECII"/>
</dbReference>
<dbReference type="GO" id="GO:0009055">
    <property type="term" value="F:electron transfer activity"/>
    <property type="evidence" value="ECO:0007669"/>
    <property type="project" value="InterPro"/>
</dbReference>
<dbReference type="Proteomes" id="UP000553193">
    <property type="component" value="Unassembled WGS sequence"/>
</dbReference>
<keyword evidence="5 6" id="KW-0408">Iron</keyword>
<sequence length="149" mass="15475">MSKPLLIGLGLLALLGTAAAQTNPAQIVQERRDGLRAVGAHMEAMAAIARAGSDPRPAAERVAAVQAFFVNFPDRFPAGTARGTAGLDTRALPEIWTDRANFERVAAALGPRLEALNTAAQSGDARAFAAAVQATGAACGDCHRPFRAR</sequence>